<gene>
    <name evidence="1" type="ORF">K3136_04355</name>
</gene>
<dbReference type="Gene3D" id="3.40.50.300">
    <property type="entry name" value="P-loop containing nucleotide triphosphate hydrolases"/>
    <property type="match status" value="1"/>
</dbReference>
<dbReference type="RefSeq" id="WP_221431675.1">
    <property type="nucleotide sequence ID" value="NZ_CP081294.1"/>
</dbReference>
<organism evidence="1 2">
    <name type="scientific">Qipengyuania gelatinilytica</name>
    <dbReference type="NCBI Taxonomy" id="2867231"/>
    <lineage>
        <taxon>Bacteria</taxon>
        <taxon>Pseudomonadati</taxon>
        <taxon>Pseudomonadota</taxon>
        <taxon>Alphaproteobacteria</taxon>
        <taxon>Sphingomonadales</taxon>
        <taxon>Erythrobacteraceae</taxon>
        <taxon>Qipengyuania</taxon>
    </lineage>
</organism>
<proteinExistence type="predicted"/>
<accession>A0ABX9A3Y3</accession>
<evidence type="ECO:0008006" key="3">
    <source>
        <dbReference type="Google" id="ProtNLM"/>
    </source>
</evidence>
<reference evidence="1 2" key="1">
    <citation type="submission" date="2021-08" db="EMBL/GenBank/DDBJ databases">
        <title>Comparative Genomics Analysis of the Genus Qipengyuania Reveals Extensive Genetic Diversity and Metabolic Versatility, Including the Description of Fifteen Novel Species.</title>
        <authorList>
            <person name="Liu Y."/>
        </authorList>
    </citation>
    <scope>NUCLEOTIDE SEQUENCE [LARGE SCALE GENOMIC DNA]</scope>
    <source>
        <strain evidence="1 2">1NDH1</strain>
    </source>
</reference>
<protein>
    <recommendedName>
        <fullName evidence="3">Serine kinase</fullName>
    </recommendedName>
</protein>
<evidence type="ECO:0000313" key="1">
    <source>
        <dbReference type="EMBL" id="QZD95950.1"/>
    </source>
</evidence>
<keyword evidence="2" id="KW-1185">Reference proteome</keyword>
<dbReference type="EMBL" id="CP081294">
    <property type="protein sequence ID" value="QZD95950.1"/>
    <property type="molecule type" value="Genomic_DNA"/>
</dbReference>
<dbReference type="InterPro" id="IPR027417">
    <property type="entry name" value="P-loop_NTPase"/>
</dbReference>
<sequence length="299" mass="31904">MPFPFHYRHSGLVVASALELPEWEAFGCDPGGEADVEIAISDEPCPDCPTDGSVAVGEALRFAVEGIGGWQVEGGRRITLHPGLTAAPPELRLFTLGSAWGALGYQRGFAMWHGSAVARSGRAILFCGDAGAGKSTMAGAMLSRGSSLVADDLSRIEPGEEHALIHPSSARIKLWREAIGHFGWEERILQRDYYREDKFHCSSSDHLAGEAALPLVAIVTLEEGEQVSLDRLAGAEALGAAMKQTMYRPEMIEALGTWGEQGALGAQIAAKCPVYRLTRPKDFDSLARACGAAEGLWGG</sequence>
<dbReference type="Proteomes" id="UP000824321">
    <property type="component" value="Chromosome"/>
</dbReference>
<name>A0ABX9A3Y3_9SPHN</name>
<dbReference type="SUPFAM" id="SSF53795">
    <property type="entry name" value="PEP carboxykinase-like"/>
    <property type="match status" value="1"/>
</dbReference>
<evidence type="ECO:0000313" key="2">
    <source>
        <dbReference type="Proteomes" id="UP000824321"/>
    </source>
</evidence>